<dbReference type="EMBL" id="CP051177">
    <property type="protein sequence ID" value="QKX50549.1"/>
    <property type="molecule type" value="Genomic_DNA"/>
</dbReference>
<sequence>MAIKQTGCPSNAVEWVNKKIGEQKELLRIEPLVGGTSSHLYEMDYSDGASTESCVLRLFTKTEWLAMEPDLADHEAASLLEAAKTGLAVPGMLAFDANGEQCGVPAVLMTKIEGSVVLQPDNEEEWLEELAAALAKIHSHGAAGFQWEYFSYNQNLSLERPAWSDHPAEWMQAFSIAHGAPPSAESCFLHRDFHPANVLWEGKKVSGVVDWVNACRGPAGVDVGHCRLNLAQLYGTETADRFLEAYTRHADNFSYRAYWDILALTDILDGPPMVYPGWETFGMTGLTDELIRQRLDAYLLSLLARFEQESG</sequence>
<dbReference type="GO" id="GO:0016740">
    <property type="term" value="F:transferase activity"/>
    <property type="evidence" value="ECO:0007669"/>
    <property type="project" value="UniProtKB-KW"/>
</dbReference>
<reference evidence="3" key="2">
    <citation type="submission" date="2020-06" db="EMBL/GenBank/DDBJ databases">
        <title>Isolation of Planomicrobium glaciei.</title>
        <authorList>
            <person name="Malisova L."/>
            <person name="Safrankova R."/>
            <person name="Jakubu V."/>
            <person name="Spanelova P."/>
        </authorList>
    </citation>
    <scope>NUCLEOTIDE SEQUENCE [LARGE SCALE GENOMIC DNA]</scope>
    <source>
        <strain evidence="3">NRL-ATB46093</strain>
    </source>
</reference>
<feature type="domain" description="Aminoglycoside phosphotransferase" evidence="1">
    <location>
        <begin position="29"/>
        <end position="250"/>
    </location>
</feature>
<protein>
    <submittedName>
        <fullName evidence="2">Aminoglycoside phosphotransferase family protein</fullName>
    </submittedName>
</protein>
<evidence type="ECO:0000313" key="2">
    <source>
        <dbReference type="EMBL" id="QKX50549.1"/>
    </source>
</evidence>
<proteinExistence type="predicted"/>
<accession>A0A7H8Q9B8</accession>
<dbReference type="Gene3D" id="3.90.1200.10">
    <property type="match status" value="1"/>
</dbReference>
<dbReference type="Pfam" id="PF01636">
    <property type="entry name" value="APH"/>
    <property type="match status" value="1"/>
</dbReference>
<evidence type="ECO:0000313" key="3">
    <source>
        <dbReference type="Proteomes" id="UP000509222"/>
    </source>
</evidence>
<dbReference type="InterPro" id="IPR011009">
    <property type="entry name" value="Kinase-like_dom_sf"/>
</dbReference>
<dbReference type="SUPFAM" id="SSF56112">
    <property type="entry name" value="Protein kinase-like (PK-like)"/>
    <property type="match status" value="1"/>
</dbReference>
<keyword evidence="3" id="KW-1185">Reference proteome</keyword>
<dbReference type="InterPro" id="IPR051678">
    <property type="entry name" value="AGP_Transferase"/>
</dbReference>
<dbReference type="PANTHER" id="PTHR21310">
    <property type="entry name" value="AMINOGLYCOSIDE PHOSPHOTRANSFERASE-RELATED-RELATED"/>
    <property type="match status" value="1"/>
</dbReference>
<reference evidence="2 3" key="1">
    <citation type="submission" date="2020-04" db="EMBL/GenBank/DDBJ databases">
        <authorList>
            <person name="Pajer P."/>
            <person name="Broz P."/>
        </authorList>
    </citation>
    <scope>NUCLEOTIDE SEQUENCE [LARGE SCALE GENOMIC DNA]</scope>
    <source>
        <strain evidence="3">NRL-ATB46093</strain>
    </source>
</reference>
<name>A0A7H8Q9B8_9BACL</name>
<dbReference type="RefSeq" id="WP_176294374.1">
    <property type="nucleotide sequence ID" value="NZ_CP051177.1"/>
</dbReference>
<dbReference type="Proteomes" id="UP000509222">
    <property type="component" value="Chromosome"/>
</dbReference>
<dbReference type="InterPro" id="IPR002575">
    <property type="entry name" value="Aminoglycoside_PTrfase"/>
</dbReference>
<evidence type="ECO:0000259" key="1">
    <source>
        <dbReference type="Pfam" id="PF01636"/>
    </source>
</evidence>
<gene>
    <name evidence="2" type="ORF">HF394_08135</name>
</gene>
<keyword evidence="2" id="KW-0808">Transferase</keyword>
<organism evidence="2 3">
    <name type="scientific">Planococcus glaciei</name>
    <dbReference type="NCBI Taxonomy" id="459472"/>
    <lineage>
        <taxon>Bacteria</taxon>
        <taxon>Bacillati</taxon>
        <taxon>Bacillota</taxon>
        <taxon>Bacilli</taxon>
        <taxon>Bacillales</taxon>
        <taxon>Caryophanaceae</taxon>
        <taxon>Planococcus</taxon>
    </lineage>
</organism>
<dbReference type="AlphaFoldDB" id="A0A7H8Q9B8"/>